<feature type="domain" description="DNA-directed RNA polymerase RpoA/D/Rpb3-type" evidence="5">
    <location>
        <begin position="19"/>
        <end position="271"/>
    </location>
</feature>
<sequence length="376" mass="42354">MASSSMNPKVSQLAVVDAALKFTLSGVNVSIANALRRIILSEIPTLVFRTTPHDKNLATFEINTSRMNNELIKQRLSCIPIHITDVNFAFQDYILEVNKKNESDMIQFVTTEDFKIKHVSTDSYLTDAQTKIIFPPDTITGDYIDFVRLRPRISDDIPGEHLKLSCKLDIGTASQDNAFNVVSTCAYGNTADPAKVRDAWLEKEAELKKTGMTAEELEFAKKDWHFIDGKRIFVEDSFDFTIESVGPFPNMSIMHKAVEIMITKLTKFKDTIQSEQDIIVASESTIPNCYDITLNNEGYTLGKVIEYILYSNYYGKAVTYCGFRKPHPHIDSSMIRIAFKEPTDRISTTSYFTNAANEAIVCYQKLLPVFNGGSVP</sequence>
<dbReference type="Gene3D" id="2.170.120.12">
    <property type="entry name" value="DNA-directed RNA polymerase, insert domain"/>
    <property type="match status" value="1"/>
</dbReference>
<protein>
    <recommendedName>
        <fullName evidence="5">DNA-directed RNA polymerase RpoA/D/Rpb3-type domain-containing protein</fullName>
    </recommendedName>
</protein>
<comment type="subcellular location">
    <subcellularLocation>
        <location evidence="1">Virion</location>
    </subcellularLocation>
</comment>
<dbReference type="Gene3D" id="3.30.1360.10">
    <property type="entry name" value="RNA polymerase, RBP11-like subunit"/>
    <property type="match status" value="2"/>
</dbReference>
<proteinExistence type="predicted"/>
<evidence type="ECO:0000259" key="5">
    <source>
        <dbReference type="SMART" id="SM00662"/>
    </source>
</evidence>
<dbReference type="InterPro" id="IPR009025">
    <property type="entry name" value="RBP11-like_dimer"/>
</dbReference>
<dbReference type="SUPFAM" id="SSF55257">
    <property type="entry name" value="RBP11-like subunits of RNA polymerase"/>
    <property type="match status" value="2"/>
</dbReference>
<keyword evidence="3" id="KW-0946">Virion</keyword>
<dbReference type="GO" id="GO:0003899">
    <property type="term" value="F:DNA-directed RNA polymerase activity"/>
    <property type="evidence" value="ECO:0007669"/>
    <property type="project" value="InterPro"/>
</dbReference>
<evidence type="ECO:0000256" key="2">
    <source>
        <dbReference type="ARBA" id="ARBA00022478"/>
    </source>
</evidence>
<name>A0A6C0HGS8_9ZZZZ</name>
<evidence type="ECO:0000313" key="6">
    <source>
        <dbReference type="EMBL" id="QHT79590.1"/>
    </source>
</evidence>
<dbReference type="Pfam" id="PF13656">
    <property type="entry name" value="RNA_pol_L_2"/>
    <property type="match status" value="1"/>
</dbReference>
<keyword evidence="2" id="KW-0240">DNA-directed RNA polymerase</keyword>
<evidence type="ECO:0000256" key="1">
    <source>
        <dbReference type="ARBA" id="ARBA00004328"/>
    </source>
</evidence>
<dbReference type="PANTHER" id="PTHR11800:SF2">
    <property type="entry name" value="DNA-DIRECTED RNA POLYMERASE II SUBUNIT RPB3"/>
    <property type="match status" value="1"/>
</dbReference>
<dbReference type="InterPro" id="IPR050518">
    <property type="entry name" value="Rpo3/RPB3_RNA_Pol_subunit"/>
</dbReference>
<dbReference type="GO" id="GO:0044423">
    <property type="term" value="C:virion component"/>
    <property type="evidence" value="ECO:0007669"/>
    <property type="project" value="UniProtKB-KW"/>
</dbReference>
<dbReference type="EMBL" id="MN739950">
    <property type="protein sequence ID" value="QHT79590.1"/>
    <property type="molecule type" value="Genomic_DNA"/>
</dbReference>
<reference evidence="6" key="1">
    <citation type="journal article" date="2020" name="Nature">
        <title>Giant virus diversity and host interactions through global metagenomics.</title>
        <authorList>
            <person name="Schulz F."/>
            <person name="Roux S."/>
            <person name="Paez-Espino D."/>
            <person name="Jungbluth S."/>
            <person name="Walsh D.A."/>
            <person name="Denef V.J."/>
            <person name="McMahon K.D."/>
            <person name="Konstantinidis K.T."/>
            <person name="Eloe-Fadrosh E.A."/>
            <person name="Kyrpides N.C."/>
            <person name="Woyke T."/>
        </authorList>
    </citation>
    <scope>NUCLEOTIDE SEQUENCE</scope>
    <source>
        <strain evidence="6">GVMAG-M-3300023184-101</strain>
    </source>
</reference>
<dbReference type="GO" id="GO:0006351">
    <property type="term" value="P:DNA-templated transcription"/>
    <property type="evidence" value="ECO:0007669"/>
    <property type="project" value="InterPro"/>
</dbReference>
<evidence type="ECO:0000256" key="3">
    <source>
        <dbReference type="ARBA" id="ARBA00022844"/>
    </source>
</evidence>
<dbReference type="AlphaFoldDB" id="A0A6C0HGS8"/>
<dbReference type="PANTHER" id="PTHR11800">
    <property type="entry name" value="DNA-DIRECTED RNA POLYMERASE"/>
    <property type="match status" value="1"/>
</dbReference>
<dbReference type="GO" id="GO:0046983">
    <property type="term" value="F:protein dimerization activity"/>
    <property type="evidence" value="ECO:0007669"/>
    <property type="project" value="InterPro"/>
</dbReference>
<dbReference type="InterPro" id="IPR011263">
    <property type="entry name" value="DNA-dir_RNA_pol_RpoA/D/Rpb3"/>
</dbReference>
<evidence type="ECO:0000256" key="4">
    <source>
        <dbReference type="ARBA" id="ARBA00023163"/>
    </source>
</evidence>
<dbReference type="InterPro" id="IPR036643">
    <property type="entry name" value="RNApol_insert_sf"/>
</dbReference>
<accession>A0A6C0HGS8</accession>
<dbReference type="GO" id="GO:0000428">
    <property type="term" value="C:DNA-directed RNA polymerase complex"/>
    <property type="evidence" value="ECO:0007669"/>
    <property type="project" value="UniProtKB-KW"/>
</dbReference>
<dbReference type="Pfam" id="PF01193">
    <property type="entry name" value="RNA_pol_L"/>
    <property type="match status" value="1"/>
</dbReference>
<dbReference type="InterPro" id="IPR036603">
    <property type="entry name" value="RBP11-like"/>
</dbReference>
<dbReference type="SMART" id="SM00662">
    <property type="entry name" value="RPOLD"/>
    <property type="match status" value="1"/>
</dbReference>
<keyword evidence="4" id="KW-0804">Transcription</keyword>
<organism evidence="6">
    <name type="scientific">viral metagenome</name>
    <dbReference type="NCBI Taxonomy" id="1070528"/>
    <lineage>
        <taxon>unclassified sequences</taxon>
        <taxon>metagenomes</taxon>
        <taxon>organismal metagenomes</taxon>
    </lineage>
</organism>